<dbReference type="InterPro" id="IPR000515">
    <property type="entry name" value="MetI-like"/>
</dbReference>
<sequence>MSLNVSPAKRPGTPNFRGGRALVRAVVKFLVGGAIVLWGAITLAFGVLKLVPGDPVDVMLGPMSSVPPEVRAEIRANLGLDEPVLVQYFSYLGRVLQGDLGQSYQQHKPVAQILGEQAVPTMLLALFALVLAIAIAVPAALATRRGFLRGLANFTELIAVSAPVFWTAMLLASIFSYQLQWLPVIGGNEFTRLILPAVSMALPISGVLAQVLRQGLDRAENQPFTLTVLARGRSRTALVATHTLRHALVGTLTLGGFIFGSLLGGAVLVETVFARPGLGRVTLEAILGRDLPVVMGVVVLSGVVFIVINLVVDLLALVIDPRLRPNRAVAP</sequence>
<keyword evidence="4 7" id="KW-0812">Transmembrane</keyword>
<evidence type="ECO:0000256" key="2">
    <source>
        <dbReference type="ARBA" id="ARBA00022448"/>
    </source>
</evidence>
<evidence type="ECO:0000256" key="6">
    <source>
        <dbReference type="ARBA" id="ARBA00023136"/>
    </source>
</evidence>
<dbReference type="InterPro" id="IPR045621">
    <property type="entry name" value="BPD_transp_1_N"/>
</dbReference>
<dbReference type="Gene3D" id="1.10.3720.10">
    <property type="entry name" value="MetI-like"/>
    <property type="match status" value="1"/>
</dbReference>
<name>A0AAU7DT33_9MICO</name>
<dbReference type="Pfam" id="PF00528">
    <property type="entry name" value="BPD_transp_1"/>
    <property type="match status" value="1"/>
</dbReference>
<feature type="domain" description="ABC transmembrane type-1" evidence="8">
    <location>
        <begin position="118"/>
        <end position="316"/>
    </location>
</feature>
<dbReference type="PANTHER" id="PTHR43163:SF6">
    <property type="entry name" value="DIPEPTIDE TRANSPORT SYSTEM PERMEASE PROTEIN DPPB-RELATED"/>
    <property type="match status" value="1"/>
</dbReference>
<feature type="transmembrane region" description="Helical" evidence="7">
    <location>
        <begin position="21"/>
        <end position="48"/>
    </location>
</feature>
<comment type="similarity">
    <text evidence="7">Belongs to the binding-protein-dependent transport system permease family.</text>
</comment>
<comment type="subcellular location">
    <subcellularLocation>
        <location evidence="1 7">Cell membrane</location>
        <topology evidence="1 7">Multi-pass membrane protein</topology>
    </subcellularLocation>
</comment>
<keyword evidence="6 7" id="KW-0472">Membrane</keyword>
<feature type="transmembrane region" description="Helical" evidence="7">
    <location>
        <begin position="247"/>
        <end position="273"/>
    </location>
</feature>
<dbReference type="EMBL" id="CP146203">
    <property type="protein sequence ID" value="XBH21109.1"/>
    <property type="molecule type" value="Genomic_DNA"/>
</dbReference>
<dbReference type="PANTHER" id="PTHR43163">
    <property type="entry name" value="DIPEPTIDE TRANSPORT SYSTEM PERMEASE PROTEIN DPPB-RELATED"/>
    <property type="match status" value="1"/>
</dbReference>
<accession>A0AAU7DT33</accession>
<evidence type="ECO:0000259" key="8">
    <source>
        <dbReference type="PROSITE" id="PS50928"/>
    </source>
</evidence>
<reference evidence="9" key="1">
    <citation type="submission" date="2024-02" db="EMBL/GenBank/DDBJ databases">
        <title>Tomenella chthoni gen. nov. sp. nov., a member of the family Jonesiaceae isolated from bat guano.</title>
        <authorList>
            <person name="Miller S.L."/>
            <person name="King J."/>
            <person name="Sankaranarayanan K."/>
            <person name="Lawson P.A."/>
        </authorList>
    </citation>
    <scope>NUCLEOTIDE SEQUENCE</scope>
    <source>
        <strain evidence="9">BS-20</strain>
    </source>
</reference>
<evidence type="ECO:0000256" key="4">
    <source>
        <dbReference type="ARBA" id="ARBA00022692"/>
    </source>
</evidence>
<gene>
    <name evidence="9" type="ORF">V5R04_12935</name>
</gene>
<feature type="transmembrane region" description="Helical" evidence="7">
    <location>
        <begin position="122"/>
        <end position="142"/>
    </location>
</feature>
<evidence type="ECO:0000313" key="9">
    <source>
        <dbReference type="EMBL" id="XBH21109.1"/>
    </source>
</evidence>
<dbReference type="AlphaFoldDB" id="A0AAU7DT33"/>
<evidence type="ECO:0000256" key="5">
    <source>
        <dbReference type="ARBA" id="ARBA00022989"/>
    </source>
</evidence>
<evidence type="ECO:0000256" key="7">
    <source>
        <dbReference type="RuleBase" id="RU363032"/>
    </source>
</evidence>
<feature type="transmembrane region" description="Helical" evidence="7">
    <location>
        <begin position="293"/>
        <end position="319"/>
    </location>
</feature>
<dbReference type="GO" id="GO:0005886">
    <property type="term" value="C:plasma membrane"/>
    <property type="evidence" value="ECO:0007669"/>
    <property type="project" value="UniProtKB-SubCell"/>
</dbReference>
<organism evidence="9">
    <name type="scientific">Jonesiaceae bacterium BS-20</name>
    <dbReference type="NCBI Taxonomy" id="3120821"/>
    <lineage>
        <taxon>Bacteria</taxon>
        <taxon>Bacillati</taxon>
        <taxon>Actinomycetota</taxon>
        <taxon>Actinomycetes</taxon>
        <taxon>Micrococcales</taxon>
        <taxon>Jonesiaceae</taxon>
    </lineage>
</organism>
<keyword evidence="3" id="KW-1003">Cell membrane</keyword>
<feature type="transmembrane region" description="Helical" evidence="7">
    <location>
        <begin position="190"/>
        <end position="212"/>
    </location>
</feature>
<keyword evidence="2 7" id="KW-0813">Transport</keyword>
<dbReference type="PROSITE" id="PS50928">
    <property type="entry name" value="ABC_TM1"/>
    <property type="match status" value="1"/>
</dbReference>
<dbReference type="InterPro" id="IPR035906">
    <property type="entry name" value="MetI-like_sf"/>
</dbReference>
<dbReference type="GO" id="GO:0055085">
    <property type="term" value="P:transmembrane transport"/>
    <property type="evidence" value="ECO:0007669"/>
    <property type="project" value="InterPro"/>
</dbReference>
<evidence type="ECO:0000256" key="3">
    <source>
        <dbReference type="ARBA" id="ARBA00022475"/>
    </source>
</evidence>
<proteinExistence type="inferred from homology"/>
<evidence type="ECO:0000256" key="1">
    <source>
        <dbReference type="ARBA" id="ARBA00004651"/>
    </source>
</evidence>
<feature type="transmembrane region" description="Helical" evidence="7">
    <location>
        <begin position="154"/>
        <end position="178"/>
    </location>
</feature>
<protein>
    <submittedName>
        <fullName evidence="9">ABC transporter permease</fullName>
    </submittedName>
</protein>
<dbReference type="Pfam" id="PF19300">
    <property type="entry name" value="BPD_transp_1_N"/>
    <property type="match status" value="1"/>
</dbReference>
<dbReference type="SUPFAM" id="SSF161098">
    <property type="entry name" value="MetI-like"/>
    <property type="match status" value="1"/>
</dbReference>
<keyword evidence="5 7" id="KW-1133">Transmembrane helix</keyword>